<evidence type="ECO:0000256" key="2">
    <source>
        <dbReference type="ARBA" id="ARBA00022741"/>
    </source>
</evidence>
<dbReference type="PANTHER" id="PTHR46268:SF27">
    <property type="entry name" value="UNIVERSAL STRESS PROTEIN RV2623"/>
    <property type="match status" value="1"/>
</dbReference>
<keyword evidence="2" id="KW-0547">Nucleotide-binding</keyword>
<organism evidence="5">
    <name type="scientific">metagenome</name>
    <dbReference type="NCBI Taxonomy" id="256318"/>
    <lineage>
        <taxon>unclassified sequences</taxon>
        <taxon>metagenomes</taxon>
    </lineage>
</organism>
<accession>A0A2P2CFG3</accession>
<feature type="domain" description="UspA" evidence="4">
    <location>
        <begin position="161"/>
        <end position="296"/>
    </location>
</feature>
<reference evidence="5" key="1">
    <citation type="submission" date="2015-08" db="EMBL/GenBank/DDBJ databases">
        <authorList>
            <person name="Babu N.S."/>
            <person name="Beckwith C.J."/>
            <person name="Beseler K.G."/>
            <person name="Brison A."/>
            <person name="Carone J.V."/>
            <person name="Caskin T.P."/>
            <person name="Diamond M."/>
            <person name="Durham M.E."/>
            <person name="Foxe J.M."/>
            <person name="Go M."/>
            <person name="Henderson B.A."/>
            <person name="Jones I.B."/>
            <person name="McGettigan J.A."/>
            <person name="Micheletti S.J."/>
            <person name="Nasrallah M.E."/>
            <person name="Ortiz D."/>
            <person name="Piller C.R."/>
            <person name="Privatt S.R."/>
            <person name="Schneider S.L."/>
            <person name="Sharp S."/>
            <person name="Smith T.C."/>
            <person name="Stanton J.D."/>
            <person name="Ullery H.E."/>
            <person name="Wilson R.J."/>
            <person name="Serrano M.G."/>
            <person name="Buck G."/>
            <person name="Lee V."/>
            <person name="Wang Y."/>
            <person name="Carvalho R."/>
            <person name="Voegtly L."/>
            <person name="Shi R."/>
            <person name="Duckworth R."/>
            <person name="Johnson A."/>
            <person name="Loviza R."/>
            <person name="Walstead R."/>
            <person name="Shah Z."/>
            <person name="Kiflezghi M."/>
            <person name="Wade K."/>
            <person name="Ball S.L."/>
            <person name="Bradley K.W."/>
            <person name="Asai D.J."/>
            <person name="Bowman C.A."/>
            <person name="Russell D.A."/>
            <person name="Pope W.H."/>
            <person name="Jacobs-Sera D."/>
            <person name="Hendrix R.W."/>
            <person name="Hatfull G.F."/>
        </authorList>
    </citation>
    <scope>NUCLEOTIDE SEQUENCE</scope>
</reference>
<evidence type="ECO:0000313" key="5">
    <source>
        <dbReference type="EMBL" id="CUR59762.1"/>
    </source>
</evidence>
<dbReference type="Pfam" id="PF00582">
    <property type="entry name" value="Usp"/>
    <property type="match status" value="2"/>
</dbReference>
<dbReference type="GO" id="GO:0005524">
    <property type="term" value="F:ATP binding"/>
    <property type="evidence" value="ECO:0007669"/>
    <property type="project" value="UniProtKB-KW"/>
</dbReference>
<sequence>MSSSTQRAHRTQDVLVGVDGSSASAHAIRYAKAEAVRSGGAVDVVHVVPDVAPMNGFYPVPPDELMDAGAAALDASLEQVGQVGEPDDGVPVRPHVRRGPVVATLTELGREARMIVVGSDRRPVSMRLLTGNVSTGVSARAAVPVVSVPDTWSPEQSTGVVLVGVKHPDHADALLAEAFEVARQRHSRLLVLHAWRLPIAYDDLLSGDIGTLKDWAARAERELEEVVAPWRASHPEVDVEVRAVHDQAAHALVVASEEADEVVVVRRTHGVPAATHLGSTARAVLLYARCPIRVVPAVHVPMVLDLDLETSGAALKRAGS</sequence>
<evidence type="ECO:0000259" key="4">
    <source>
        <dbReference type="Pfam" id="PF00582"/>
    </source>
</evidence>
<dbReference type="EMBL" id="CZKB01000011">
    <property type="protein sequence ID" value="CUR59762.1"/>
    <property type="molecule type" value="Genomic_DNA"/>
</dbReference>
<feature type="domain" description="UspA" evidence="4">
    <location>
        <begin position="12"/>
        <end position="149"/>
    </location>
</feature>
<keyword evidence="3" id="KW-0067">ATP-binding</keyword>
<evidence type="ECO:0000256" key="1">
    <source>
        <dbReference type="ARBA" id="ARBA00008791"/>
    </source>
</evidence>
<dbReference type="PANTHER" id="PTHR46268">
    <property type="entry name" value="STRESS RESPONSE PROTEIN NHAX"/>
    <property type="match status" value="1"/>
</dbReference>
<dbReference type="AlphaFoldDB" id="A0A2P2CFG3"/>
<dbReference type="InterPro" id="IPR006015">
    <property type="entry name" value="Universal_stress_UspA"/>
</dbReference>
<dbReference type="InterPro" id="IPR006016">
    <property type="entry name" value="UspA"/>
</dbReference>
<gene>
    <name evidence="5" type="ORF">NOCA1190082</name>
</gene>
<dbReference type="PRINTS" id="PR01438">
    <property type="entry name" value="UNVRSLSTRESS"/>
</dbReference>
<protein>
    <submittedName>
        <fullName evidence="5">Putative UspA domain protein</fullName>
    </submittedName>
</protein>
<dbReference type="Gene3D" id="3.40.50.620">
    <property type="entry name" value="HUPs"/>
    <property type="match status" value="2"/>
</dbReference>
<dbReference type="SUPFAM" id="SSF52402">
    <property type="entry name" value="Adenine nucleotide alpha hydrolases-like"/>
    <property type="match status" value="2"/>
</dbReference>
<comment type="similarity">
    <text evidence="1">Belongs to the universal stress protein A family.</text>
</comment>
<name>A0A2P2CFG3_9ZZZZ</name>
<evidence type="ECO:0000256" key="3">
    <source>
        <dbReference type="ARBA" id="ARBA00022840"/>
    </source>
</evidence>
<proteinExistence type="inferred from homology"/>
<dbReference type="InterPro" id="IPR014729">
    <property type="entry name" value="Rossmann-like_a/b/a_fold"/>
</dbReference>